<feature type="compositionally biased region" description="Acidic residues" evidence="9">
    <location>
        <begin position="100"/>
        <end position="112"/>
    </location>
</feature>
<comment type="similarity">
    <text evidence="3">Belongs to the WHI5/NRM1 family.</text>
</comment>
<comment type="subcellular location">
    <subcellularLocation>
        <location evidence="2">Cytoplasm</location>
    </subcellularLocation>
    <subcellularLocation>
        <location evidence="1">Nucleus</location>
    </subcellularLocation>
</comment>
<evidence type="ECO:0000256" key="3">
    <source>
        <dbReference type="ARBA" id="ARBA00006922"/>
    </source>
</evidence>
<dbReference type="Proteomes" id="UP001447188">
    <property type="component" value="Unassembled WGS sequence"/>
</dbReference>
<evidence type="ECO:0000313" key="10">
    <source>
        <dbReference type="EMBL" id="KAL0632977.1"/>
    </source>
</evidence>
<gene>
    <name evidence="10" type="ORF">Q9L58_008135</name>
</gene>
<feature type="compositionally biased region" description="Basic residues" evidence="9">
    <location>
        <begin position="1"/>
        <end position="12"/>
    </location>
</feature>
<keyword evidence="8" id="KW-0539">Nucleus</keyword>
<reference evidence="10 11" key="1">
    <citation type="submission" date="2024-02" db="EMBL/GenBank/DDBJ databases">
        <title>Discinaceae phylogenomics.</title>
        <authorList>
            <person name="Dirks A.C."/>
            <person name="James T.Y."/>
        </authorList>
    </citation>
    <scope>NUCLEOTIDE SEQUENCE [LARGE SCALE GENOMIC DNA]</scope>
    <source>
        <strain evidence="10 11">ACD0624</strain>
    </source>
</reference>
<evidence type="ECO:0000256" key="1">
    <source>
        <dbReference type="ARBA" id="ARBA00004123"/>
    </source>
</evidence>
<sequence length="298" mass="31980">MAAPRPNRRRALGPRDANIFPPLKQCDDGSDNHNGDPRKRGGVWSRRTDDGRISKAARYYASRRKVEGRGATTVNEDIRGDSWVGSTDSGAVGGGGFNAEGEEEAEEEEEEQLQPAAECFDNRSSGGGGDGGATSTSACAAAATTLRLRLRMALFKVQTNQTAVPISHLQLPQPPPPQPLCVFPPSPVRINEAPGEAEEETEDEEGEEGRREEEEEGEEQQEQRDGGNQYYYDDDDDDVTVSPPPSSPPLMGGVYYTGRGIPFPTPMRSSSPSPSYGKPLDIGSSSAYGPSSNPSSSF</sequence>
<evidence type="ECO:0000313" key="11">
    <source>
        <dbReference type="Proteomes" id="UP001447188"/>
    </source>
</evidence>
<evidence type="ECO:0000256" key="6">
    <source>
        <dbReference type="ARBA" id="ARBA00023015"/>
    </source>
</evidence>
<keyword evidence="11" id="KW-1185">Reference proteome</keyword>
<feature type="region of interest" description="Disordered" evidence="9">
    <location>
        <begin position="167"/>
        <end position="298"/>
    </location>
</feature>
<protein>
    <submittedName>
        <fullName evidence="10">Uncharacterized protein</fullName>
    </submittedName>
</protein>
<feature type="compositionally biased region" description="Basic and acidic residues" evidence="9">
    <location>
        <begin position="25"/>
        <end position="39"/>
    </location>
</feature>
<feature type="compositionally biased region" description="Low complexity" evidence="9">
    <location>
        <begin position="266"/>
        <end position="275"/>
    </location>
</feature>
<keyword evidence="7" id="KW-0804">Transcription</keyword>
<keyword evidence="5" id="KW-0678">Repressor</keyword>
<evidence type="ECO:0000256" key="5">
    <source>
        <dbReference type="ARBA" id="ARBA00022491"/>
    </source>
</evidence>
<proteinExistence type="inferred from homology"/>
<keyword evidence="6" id="KW-0805">Transcription regulation</keyword>
<comment type="caution">
    <text evidence="10">The sequence shown here is derived from an EMBL/GenBank/DDBJ whole genome shotgun (WGS) entry which is preliminary data.</text>
</comment>
<feature type="compositionally biased region" description="Pro residues" evidence="9">
    <location>
        <begin position="172"/>
        <end position="187"/>
    </location>
</feature>
<dbReference type="EMBL" id="JBBBZM010000142">
    <property type="protein sequence ID" value="KAL0632977.1"/>
    <property type="molecule type" value="Genomic_DNA"/>
</dbReference>
<dbReference type="InterPro" id="IPR013734">
    <property type="entry name" value="TF_Nrm1/Whi5"/>
</dbReference>
<evidence type="ECO:0000256" key="7">
    <source>
        <dbReference type="ARBA" id="ARBA00023163"/>
    </source>
</evidence>
<dbReference type="Pfam" id="PF08528">
    <property type="entry name" value="Whi5"/>
    <property type="match status" value="1"/>
</dbReference>
<feature type="compositionally biased region" description="Acidic residues" evidence="9">
    <location>
        <begin position="195"/>
        <end position="220"/>
    </location>
</feature>
<organism evidence="10 11">
    <name type="scientific">Discina gigas</name>
    <dbReference type="NCBI Taxonomy" id="1032678"/>
    <lineage>
        <taxon>Eukaryota</taxon>
        <taxon>Fungi</taxon>
        <taxon>Dikarya</taxon>
        <taxon>Ascomycota</taxon>
        <taxon>Pezizomycotina</taxon>
        <taxon>Pezizomycetes</taxon>
        <taxon>Pezizales</taxon>
        <taxon>Discinaceae</taxon>
        <taxon>Discina</taxon>
    </lineage>
</organism>
<feature type="region of interest" description="Disordered" evidence="9">
    <location>
        <begin position="64"/>
        <end position="137"/>
    </location>
</feature>
<name>A0ABR3GAK5_9PEZI</name>
<evidence type="ECO:0000256" key="8">
    <source>
        <dbReference type="ARBA" id="ARBA00023242"/>
    </source>
</evidence>
<evidence type="ECO:0000256" key="2">
    <source>
        <dbReference type="ARBA" id="ARBA00004496"/>
    </source>
</evidence>
<evidence type="ECO:0000256" key="9">
    <source>
        <dbReference type="SAM" id="MobiDB-lite"/>
    </source>
</evidence>
<keyword evidence="4" id="KW-0963">Cytoplasm</keyword>
<feature type="region of interest" description="Disordered" evidence="9">
    <location>
        <begin position="1"/>
        <end position="49"/>
    </location>
</feature>
<evidence type="ECO:0000256" key="4">
    <source>
        <dbReference type="ARBA" id="ARBA00022490"/>
    </source>
</evidence>
<accession>A0ABR3GAK5</accession>
<feature type="compositionally biased region" description="Low complexity" evidence="9">
    <location>
        <begin position="283"/>
        <end position="298"/>
    </location>
</feature>